<evidence type="ECO:0000313" key="2">
    <source>
        <dbReference type="Proteomes" id="UP000827232"/>
    </source>
</evidence>
<proteinExistence type="predicted"/>
<protein>
    <submittedName>
        <fullName evidence="1">Uncharacterized protein</fullName>
    </submittedName>
</protein>
<organism evidence="1 2">
    <name type="scientific">Halorubrum tailed virus 25</name>
    <dbReference type="NCBI Taxonomy" id="2878006"/>
    <lineage>
        <taxon>Viruses</taxon>
        <taxon>Duplodnaviria</taxon>
        <taxon>Heunggongvirae</taxon>
        <taxon>Uroviricota</taxon>
        <taxon>Caudoviricetes</taxon>
        <taxon>Thumleimavirales</taxon>
        <taxon>Hafunaviridae</taxon>
        <taxon>Laminvirus</taxon>
        <taxon>Laminvirus thailandense</taxon>
        <taxon>Laminvirus HRTV25</taxon>
    </lineage>
</organism>
<gene>
    <name evidence="1" type="ORF">HRTV-25_gp20</name>
</gene>
<sequence length="105" mass="11574">MTWTLRLYDDAGVEIGWVSVDDTGLYSFEITHPDAGWVGLKASLSGWENIHGEMDTDPVDRGSEITFYVDPAPIQNTLAPEEHLERVQTGVESHPEVASTALSDE</sequence>
<dbReference type="EMBL" id="MZ334521">
    <property type="protein sequence ID" value="UBF22601.1"/>
    <property type="molecule type" value="Genomic_DNA"/>
</dbReference>
<name>A0AAE9BZ26_9CAUD</name>
<accession>A0AAE9BZ26</accession>
<evidence type="ECO:0000313" key="1">
    <source>
        <dbReference type="EMBL" id="UBF22601.1"/>
    </source>
</evidence>
<dbReference type="Proteomes" id="UP000827232">
    <property type="component" value="Segment"/>
</dbReference>
<keyword evidence="2" id="KW-1185">Reference proteome</keyword>
<reference evidence="1" key="1">
    <citation type="submission" date="2021-05" db="EMBL/GenBank/DDBJ databases">
        <title>Diversity, taxonomy and evolution of archaeal viruses of the class Caudoviricetes.</title>
        <authorList>
            <person name="Liu Y."/>
            <person name="Demina T.A."/>
            <person name="Roux S."/>
            <person name="Aiewsakun P."/>
            <person name="Kazlauskas D."/>
            <person name="Simmonds P."/>
            <person name="Prangishvili D."/>
            <person name="Oksanen H.M."/>
            <person name="Krupovic M."/>
        </authorList>
    </citation>
    <scope>NUCLEOTIDE SEQUENCE</scope>
    <source>
        <strain evidence="1">HRTV-25/14</strain>
    </source>
</reference>